<protein>
    <submittedName>
        <fullName evidence="2">Uncharacterized protein</fullName>
    </submittedName>
</protein>
<gene>
    <name evidence="2" type="ordered locus">Ccel_2957</name>
</gene>
<dbReference type="KEGG" id="cce:Ccel_2957"/>
<evidence type="ECO:0000256" key="1">
    <source>
        <dbReference type="SAM" id="MobiDB-lite"/>
    </source>
</evidence>
<evidence type="ECO:0000313" key="2">
    <source>
        <dbReference type="EMBL" id="ACL77251.1"/>
    </source>
</evidence>
<keyword evidence="3" id="KW-1185">Reference proteome</keyword>
<feature type="region of interest" description="Disordered" evidence="1">
    <location>
        <begin position="1"/>
        <end position="31"/>
    </location>
</feature>
<dbReference type="EMBL" id="CP001348">
    <property type="protein sequence ID" value="ACL77251.1"/>
    <property type="molecule type" value="Genomic_DNA"/>
</dbReference>
<dbReference type="Proteomes" id="UP000001349">
    <property type="component" value="Chromosome"/>
</dbReference>
<dbReference type="HOGENOM" id="CLU_3395849_0_0_9"/>
<reference evidence="2 3" key="1">
    <citation type="submission" date="2009-01" db="EMBL/GenBank/DDBJ databases">
        <title>Complete sequence of Clostridium cellulolyticum H10.</title>
        <authorList>
            <consortium name="US DOE Joint Genome Institute"/>
            <person name="Lucas S."/>
            <person name="Copeland A."/>
            <person name="Lapidus A."/>
            <person name="Glavina del Rio T."/>
            <person name="Dalin E."/>
            <person name="Tice H."/>
            <person name="Bruce D."/>
            <person name="Goodwin L."/>
            <person name="Pitluck S."/>
            <person name="Chertkov O."/>
            <person name="Saunders E."/>
            <person name="Brettin T."/>
            <person name="Detter J.C."/>
            <person name="Han C."/>
            <person name="Larimer F."/>
            <person name="Land M."/>
            <person name="Hauser L."/>
            <person name="Kyrpides N."/>
            <person name="Ivanova N."/>
            <person name="Zhou J."/>
            <person name="Richardson P."/>
        </authorList>
    </citation>
    <scope>NUCLEOTIDE SEQUENCE [LARGE SCALE GENOMIC DNA]</scope>
    <source>
        <strain evidence="3">ATCC 35319 / DSM 5812 / JCM 6584 / H10</strain>
    </source>
</reference>
<organism evidence="2 3">
    <name type="scientific">Ruminiclostridium cellulolyticum (strain ATCC 35319 / DSM 5812 / JCM 6584 / H10)</name>
    <name type="common">Clostridium cellulolyticum</name>
    <dbReference type="NCBI Taxonomy" id="394503"/>
    <lineage>
        <taxon>Bacteria</taxon>
        <taxon>Bacillati</taxon>
        <taxon>Bacillota</taxon>
        <taxon>Clostridia</taxon>
        <taxon>Eubacteriales</taxon>
        <taxon>Oscillospiraceae</taxon>
        <taxon>Ruminiclostridium</taxon>
    </lineage>
</organism>
<accession>B8I8R9</accession>
<name>B8I8R9_RUMCH</name>
<sequence>MNINELRSEITTKTEEMGKKIEARDVMEQKH</sequence>
<proteinExistence type="predicted"/>
<dbReference type="AlphaFoldDB" id="B8I8R9"/>
<dbReference type="STRING" id="394503.Ccel_2957"/>
<evidence type="ECO:0000313" key="3">
    <source>
        <dbReference type="Proteomes" id="UP000001349"/>
    </source>
</evidence>